<dbReference type="SUPFAM" id="SSF52980">
    <property type="entry name" value="Restriction endonuclease-like"/>
    <property type="match status" value="1"/>
</dbReference>
<keyword evidence="8" id="KW-1185">Reference proteome</keyword>
<gene>
    <name evidence="7" type="ORF">GCU69_13540</name>
</gene>
<keyword evidence="4" id="KW-0378">Hydrolase</keyword>
<evidence type="ECO:0000313" key="7">
    <source>
        <dbReference type="EMBL" id="KAF4408564.1"/>
    </source>
</evidence>
<dbReference type="Pfam" id="PF03852">
    <property type="entry name" value="Vsr"/>
    <property type="match status" value="1"/>
</dbReference>
<keyword evidence="2 7" id="KW-0255">Endonuclease</keyword>
<evidence type="ECO:0000256" key="5">
    <source>
        <dbReference type="ARBA" id="ARBA00023204"/>
    </source>
</evidence>
<protein>
    <submittedName>
        <fullName evidence="7">Very short patch repair endonuclease</fullName>
    </submittedName>
</protein>
<reference evidence="7 8" key="1">
    <citation type="submission" date="2019-10" db="EMBL/GenBank/DDBJ databases">
        <title>Streptomyces tenebrisbrunneis sp.nov., an endogenous actinomycete isolated from of Lycium ruthenicum.</title>
        <authorList>
            <person name="Ma L."/>
        </authorList>
    </citation>
    <scope>NUCLEOTIDE SEQUENCE [LARGE SCALE GENOMIC DNA]</scope>
    <source>
        <strain evidence="7 8">TRM 66187</strain>
    </source>
</reference>
<dbReference type="RefSeq" id="WP_156206173.1">
    <property type="nucleotide sequence ID" value="NZ_WHPN01000270.1"/>
</dbReference>
<proteinExistence type="inferred from homology"/>
<dbReference type="Proteomes" id="UP000621266">
    <property type="component" value="Unassembled WGS sequence"/>
</dbReference>
<keyword evidence="1" id="KW-0540">Nuclease</keyword>
<evidence type="ECO:0000256" key="6">
    <source>
        <dbReference type="ARBA" id="ARBA00029466"/>
    </source>
</evidence>
<accession>A0ABQ7FHT7</accession>
<comment type="caution">
    <text evidence="7">The sequence shown here is derived from an EMBL/GenBank/DDBJ whole genome shotgun (WGS) entry which is preliminary data.</text>
</comment>
<keyword evidence="3" id="KW-0227">DNA damage</keyword>
<dbReference type="InterPro" id="IPR011335">
    <property type="entry name" value="Restrct_endonuc-II-like"/>
</dbReference>
<evidence type="ECO:0000313" key="8">
    <source>
        <dbReference type="Proteomes" id="UP000621266"/>
    </source>
</evidence>
<dbReference type="NCBIfam" id="TIGR00632">
    <property type="entry name" value="vsr"/>
    <property type="match status" value="1"/>
</dbReference>
<keyword evidence="5" id="KW-0234">DNA repair</keyword>
<sequence>MSTHEGWVSTPWSAQLRGRRVRDTGPEKTLRSAVHALGLRFRLHREVAPRCTADFVLPRYSVAVFVDGCFWHGCPSHGTRRFRGPNASRWEAKITTNMERDARNTEAARGAGWTVVRIWECEVRADAGRAAERIAHAAHRSVPVLPGGPCQPVVTATSKVASVPSSSCGRVGQ</sequence>
<dbReference type="InterPro" id="IPR004603">
    <property type="entry name" value="DNA_mismatch_endonuc_vsr"/>
</dbReference>
<dbReference type="EMBL" id="WHPN01000270">
    <property type="protein sequence ID" value="KAF4408564.1"/>
    <property type="molecule type" value="Genomic_DNA"/>
</dbReference>
<name>A0ABQ7FHT7_9ACTN</name>
<comment type="similarity">
    <text evidence="6">Belongs to the Vsr family.</text>
</comment>
<dbReference type="CDD" id="cd00221">
    <property type="entry name" value="Vsr"/>
    <property type="match status" value="1"/>
</dbReference>
<organism evidence="7 8">
    <name type="scientific">Streptomyces lycii</name>
    <dbReference type="NCBI Taxonomy" id="2654337"/>
    <lineage>
        <taxon>Bacteria</taxon>
        <taxon>Bacillati</taxon>
        <taxon>Actinomycetota</taxon>
        <taxon>Actinomycetes</taxon>
        <taxon>Kitasatosporales</taxon>
        <taxon>Streptomycetaceae</taxon>
        <taxon>Streptomyces</taxon>
    </lineage>
</organism>
<evidence type="ECO:0000256" key="2">
    <source>
        <dbReference type="ARBA" id="ARBA00022759"/>
    </source>
</evidence>
<dbReference type="Gene3D" id="3.40.960.10">
    <property type="entry name" value="VSR Endonuclease"/>
    <property type="match status" value="1"/>
</dbReference>
<evidence type="ECO:0000256" key="3">
    <source>
        <dbReference type="ARBA" id="ARBA00022763"/>
    </source>
</evidence>
<evidence type="ECO:0000256" key="4">
    <source>
        <dbReference type="ARBA" id="ARBA00022801"/>
    </source>
</evidence>
<evidence type="ECO:0000256" key="1">
    <source>
        <dbReference type="ARBA" id="ARBA00022722"/>
    </source>
</evidence>
<dbReference type="GO" id="GO:0004519">
    <property type="term" value="F:endonuclease activity"/>
    <property type="evidence" value="ECO:0007669"/>
    <property type="project" value="UniProtKB-KW"/>
</dbReference>